<evidence type="ECO:0000313" key="2">
    <source>
        <dbReference type="EMBL" id="KAK4645733.1"/>
    </source>
</evidence>
<dbReference type="Proteomes" id="UP001322138">
    <property type="component" value="Unassembled WGS sequence"/>
</dbReference>
<keyword evidence="3" id="KW-1185">Reference proteome</keyword>
<feature type="region of interest" description="Disordered" evidence="1">
    <location>
        <begin position="89"/>
        <end position="112"/>
    </location>
</feature>
<evidence type="ECO:0000313" key="3">
    <source>
        <dbReference type="Proteomes" id="UP001322138"/>
    </source>
</evidence>
<feature type="compositionally biased region" description="Acidic residues" evidence="1">
    <location>
        <begin position="248"/>
        <end position="259"/>
    </location>
</feature>
<protein>
    <submittedName>
        <fullName evidence="2">Uncharacterized protein</fullName>
    </submittedName>
</protein>
<dbReference type="RefSeq" id="XP_062734709.1">
    <property type="nucleotide sequence ID" value="XM_062872310.1"/>
</dbReference>
<dbReference type="EMBL" id="JAFFGZ010000004">
    <property type="protein sequence ID" value="KAK4645733.1"/>
    <property type="molecule type" value="Genomic_DNA"/>
</dbReference>
<organism evidence="2 3">
    <name type="scientific">Podospora bellae-mahoneyi</name>
    <dbReference type="NCBI Taxonomy" id="2093777"/>
    <lineage>
        <taxon>Eukaryota</taxon>
        <taxon>Fungi</taxon>
        <taxon>Dikarya</taxon>
        <taxon>Ascomycota</taxon>
        <taxon>Pezizomycotina</taxon>
        <taxon>Sordariomycetes</taxon>
        <taxon>Sordariomycetidae</taxon>
        <taxon>Sordariales</taxon>
        <taxon>Podosporaceae</taxon>
        <taxon>Podospora</taxon>
    </lineage>
</organism>
<feature type="compositionally biased region" description="Acidic residues" evidence="1">
    <location>
        <begin position="220"/>
        <end position="231"/>
    </location>
</feature>
<dbReference type="GeneID" id="87891444"/>
<reference evidence="2 3" key="1">
    <citation type="journal article" date="2023" name="bioRxiv">
        <title>High-quality genome assemblies of four members of thePodospora anserinaspecies complex.</title>
        <authorList>
            <person name="Ament-Velasquez S.L."/>
            <person name="Vogan A.A."/>
            <person name="Wallerman O."/>
            <person name="Hartmann F."/>
            <person name="Gautier V."/>
            <person name="Silar P."/>
            <person name="Giraud T."/>
            <person name="Johannesson H."/>
        </authorList>
    </citation>
    <scope>NUCLEOTIDE SEQUENCE [LARGE SCALE GENOMIC DNA]</scope>
    <source>
        <strain evidence="2 3">CBS 112042</strain>
    </source>
</reference>
<accession>A0ABR0FQI9</accession>
<evidence type="ECO:0000256" key="1">
    <source>
        <dbReference type="SAM" id="MobiDB-lite"/>
    </source>
</evidence>
<gene>
    <name evidence="2" type="ORF">QC761_0035550</name>
</gene>
<proteinExistence type="predicted"/>
<name>A0ABR0FQI9_9PEZI</name>
<feature type="compositionally biased region" description="Basic and acidic residues" evidence="1">
    <location>
        <begin position="101"/>
        <end position="111"/>
    </location>
</feature>
<comment type="caution">
    <text evidence="2">The sequence shown here is derived from an EMBL/GenBank/DDBJ whole genome shotgun (WGS) entry which is preliminary data.</text>
</comment>
<feature type="region of interest" description="Disordered" evidence="1">
    <location>
        <begin position="155"/>
        <end position="178"/>
    </location>
</feature>
<feature type="region of interest" description="Disordered" evidence="1">
    <location>
        <begin position="215"/>
        <end position="290"/>
    </location>
</feature>
<sequence>MCHKVYYRHKKCGHHGKLKVFCPLAPRDPTTQKPLGKFCRKSKEGGKVYKKRGKIQNVDWKCPKEECRDYERLGRQVVLRQRFESVRRRGASLGPSLGPRGTEERGKEEKRGSRRSVSMYWRTCAHLPCSKCTWFGRTIPVYDQGAGCWRQNGSGEGLKDVDVGSSQTLPEEYPEDSMTDTEFDLDLYDTEDEETTDAELRASVIRAQRGITGRSLVGYEPEEDADMESEQEEKTYVDSQATVSNPEMEFDSCEEQENDAVEKEGEKQTGASSRAKSPKSRTVEDQLETG</sequence>